<dbReference type="InterPro" id="IPR036388">
    <property type="entry name" value="WH-like_DNA-bd_sf"/>
</dbReference>
<dbReference type="FunFam" id="3.40.50.2300:FF:000001">
    <property type="entry name" value="DNA-binding response regulator PhoB"/>
    <property type="match status" value="1"/>
</dbReference>
<comment type="subcellular location">
    <subcellularLocation>
        <location evidence="1">Cytoplasm</location>
    </subcellularLocation>
</comment>
<keyword evidence="12" id="KW-1185">Reference proteome</keyword>
<dbReference type="Pfam" id="PF00072">
    <property type="entry name" value="Response_reg"/>
    <property type="match status" value="1"/>
</dbReference>
<accession>A0A2V2YVT2</accession>
<dbReference type="InterPro" id="IPR011006">
    <property type="entry name" value="CheY-like_superfamily"/>
</dbReference>
<dbReference type="Gene3D" id="6.10.250.690">
    <property type="match status" value="1"/>
</dbReference>
<evidence type="ECO:0000256" key="2">
    <source>
        <dbReference type="ARBA" id="ARBA00022553"/>
    </source>
</evidence>
<dbReference type="Proteomes" id="UP000246635">
    <property type="component" value="Unassembled WGS sequence"/>
</dbReference>
<evidence type="ECO:0000256" key="7">
    <source>
        <dbReference type="PROSITE-ProRule" id="PRU00169"/>
    </source>
</evidence>
<feature type="domain" description="OmpR/PhoB-type" evidence="10">
    <location>
        <begin position="141"/>
        <end position="240"/>
    </location>
</feature>
<evidence type="ECO:0000313" key="11">
    <source>
        <dbReference type="EMBL" id="PWV95167.1"/>
    </source>
</evidence>
<dbReference type="SUPFAM" id="SSF46894">
    <property type="entry name" value="C-terminal effector domain of the bipartite response regulators"/>
    <property type="match status" value="1"/>
</dbReference>
<keyword evidence="5 8" id="KW-0238">DNA-binding</keyword>
<evidence type="ECO:0000313" key="12">
    <source>
        <dbReference type="Proteomes" id="UP000246635"/>
    </source>
</evidence>
<comment type="caution">
    <text evidence="11">The sequence shown here is derived from an EMBL/GenBank/DDBJ whole genome shotgun (WGS) entry which is preliminary data.</text>
</comment>
<dbReference type="GO" id="GO:0005829">
    <property type="term" value="C:cytosol"/>
    <property type="evidence" value="ECO:0007669"/>
    <property type="project" value="TreeGrafter"/>
</dbReference>
<sequence length="241" mass="27139">MPHNILLIEDDTQIVEMLRNYLVKEGYDVSAAYNGLDGIVLFRQSAFDIVIVDIMMPKLDGIEVIKLIRENSSVPILIMSAKDSDVDKAIGLGFGADDYIAKPFSLIEVSARIKAAIRRATKYSNAGPAATTASNQVTPSAKVLSFGVLRIDLDNFSASKNDVDLKLTAKEFEILKLFVTNPNRVFTKAQLYGFIWNDEYYGDENVINVHIRRLREKIEDQPSEPRYIKTLWGIGYKWEGQ</sequence>
<dbReference type="AlphaFoldDB" id="A0A2V2YVT2"/>
<evidence type="ECO:0000256" key="8">
    <source>
        <dbReference type="PROSITE-ProRule" id="PRU01091"/>
    </source>
</evidence>
<evidence type="ECO:0000256" key="5">
    <source>
        <dbReference type="ARBA" id="ARBA00023125"/>
    </source>
</evidence>
<keyword evidence="4" id="KW-0805">Transcription regulation</keyword>
<dbReference type="GO" id="GO:0032993">
    <property type="term" value="C:protein-DNA complex"/>
    <property type="evidence" value="ECO:0007669"/>
    <property type="project" value="TreeGrafter"/>
</dbReference>
<dbReference type="EMBL" id="QGTQ01000029">
    <property type="protein sequence ID" value="PWV95167.1"/>
    <property type="molecule type" value="Genomic_DNA"/>
</dbReference>
<evidence type="ECO:0000256" key="3">
    <source>
        <dbReference type="ARBA" id="ARBA00023012"/>
    </source>
</evidence>
<dbReference type="SMART" id="SM00862">
    <property type="entry name" value="Trans_reg_C"/>
    <property type="match status" value="1"/>
</dbReference>
<dbReference type="InterPro" id="IPR016032">
    <property type="entry name" value="Sig_transdc_resp-reg_C-effctor"/>
</dbReference>
<dbReference type="GO" id="GO:0006355">
    <property type="term" value="P:regulation of DNA-templated transcription"/>
    <property type="evidence" value="ECO:0007669"/>
    <property type="project" value="InterPro"/>
</dbReference>
<evidence type="ECO:0000259" key="9">
    <source>
        <dbReference type="PROSITE" id="PS50110"/>
    </source>
</evidence>
<feature type="domain" description="Response regulatory" evidence="9">
    <location>
        <begin position="4"/>
        <end position="117"/>
    </location>
</feature>
<name>A0A2V2YVT2_9BACL</name>
<dbReference type="SMART" id="SM00448">
    <property type="entry name" value="REC"/>
    <property type="match status" value="1"/>
</dbReference>
<dbReference type="PANTHER" id="PTHR48111:SF26">
    <property type="entry name" value="STAGE 0 SPORULATION PROTEIN A HOMOLOG"/>
    <property type="match status" value="1"/>
</dbReference>
<dbReference type="InterPro" id="IPR039420">
    <property type="entry name" value="WalR-like"/>
</dbReference>
<keyword evidence="3" id="KW-0902">Two-component regulatory system</keyword>
<dbReference type="InterPro" id="IPR001867">
    <property type="entry name" value="OmpR/PhoB-type_DNA-bd"/>
</dbReference>
<reference evidence="11 12" key="1">
    <citation type="submission" date="2018-05" db="EMBL/GenBank/DDBJ databases">
        <title>Genomic Encyclopedia of Type Strains, Phase III (KMG-III): the genomes of soil and plant-associated and newly described type strains.</title>
        <authorList>
            <person name="Whitman W."/>
        </authorList>
    </citation>
    <scope>NUCLEOTIDE SEQUENCE [LARGE SCALE GENOMIC DNA]</scope>
    <source>
        <strain evidence="11 12">CECT 5696</strain>
    </source>
</reference>
<dbReference type="FunFam" id="1.10.10.10:FF:000018">
    <property type="entry name" value="DNA-binding response regulator ResD"/>
    <property type="match status" value="1"/>
</dbReference>
<dbReference type="RefSeq" id="WP_110046661.1">
    <property type="nucleotide sequence ID" value="NZ_CP054612.1"/>
</dbReference>
<dbReference type="InterPro" id="IPR001789">
    <property type="entry name" value="Sig_transdc_resp-reg_receiver"/>
</dbReference>
<proteinExistence type="predicted"/>
<dbReference type="Gene3D" id="1.10.10.10">
    <property type="entry name" value="Winged helix-like DNA-binding domain superfamily/Winged helix DNA-binding domain"/>
    <property type="match status" value="1"/>
</dbReference>
<dbReference type="PROSITE" id="PS51755">
    <property type="entry name" value="OMPR_PHOB"/>
    <property type="match status" value="1"/>
</dbReference>
<keyword evidence="6" id="KW-0804">Transcription</keyword>
<dbReference type="CDD" id="cd00383">
    <property type="entry name" value="trans_reg_C"/>
    <property type="match status" value="1"/>
</dbReference>
<feature type="DNA-binding region" description="OmpR/PhoB-type" evidence="8">
    <location>
        <begin position="141"/>
        <end position="240"/>
    </location>
</feature>
<protein>
    <submittedName>
        <fullName evidence="11">DNA-binding response OmpR family regulator</fullName>
    </submittedName>
</protein>
<dbReference type="GO" id="GO:0000156">
    <property type="term" value="F:phosphorelay response regulator activity"/>
    <property type="evidence" value="ECO:0007669"/>
    <property type="project" value="TreeGrafter"/>
</dbReference>
<keyword evidence="2 7" id="KW-0597">Phosphoprotein</keyword>
<dbReference type="SUPFAM" id="SSF52172">
    <property type="entry name" value="CheY-like"/>
    <property type="match status" value="1"/>
</dbReference>
<gene>
    <name evidence="11" type="ORF">DFQ01_1292</name>
</gene>
<evidence type="ECO:0000256" key="1">
    <source>
        <dbReference type="ARBA" id="ARBA00004496"/>
    </source>
</evidence>
<evidence type="ECO:0000259" key="10">
    <source>
        <dbReference type="PROSITE" id="PS51755"/>
    </source>
</evidence>
<dbReference type="Gene3D" id="3.40.50.2300">
    <property type="match status" value="1"/>
</dbReference>
<evidence type="ECO:0000256" key="4">
    <source>
        <dbReference type="ARBA" id="ARBA00023015"/>
    </source>
</evidence>
<evidence type="ECO:0000256" key="6">
    <source>
        <dbReference type="ARBA" id="ARBA00023163"/>
    </source>
</evidence>
<organism evidence="11 12">
    <name type="scientific">Paenibacillus cellulosilyticus</name>
    <dbReference type="NCBI Taxonomy" id="375489"/>
    <lineage>
        <taxon>Bacteria</taxon>
        <taxon>Bacillati</taxon>
        <taxon>Bacillota</taxon>
        <taxon>Bacilli</taxon>
        <taxon>Bacillales</taxon>
        <taxon>Paenibacillaceae</taxon>
        <taxon>Paenibacillus</taxon>
    </lineage>
</organism>
<dbReference type="PANTHER" id="PTHR48111">
    <property type="entry name" value="REGULATOR OF RPOS"/>
    <property type="match status" value="1"/>
</dbReference>
<dbReference type="Pfam" id="PF00486">
    <property type="entry name" value="Trans_reg_C"/>
    <property type="match status" value="1"/>
</dbReference>
<dbReference type="PROSITE" id="PS50110">
    <property type="entry name" value="RESPONSE_REGULATORY"/>
    <property type="match status" value="1"/>
</dbReference>
<feature type="modified residue" description="4-aspartylphosphate" evidence="7">
    <location>
        <position position="53"/>
    </location>
</feature>
<dbReference type="GO" id="GO:0000976">
    <property type="term" value="F:transcription cis-regulatory region binding"/>
    <property type="evidence" value="ECO:0007669"/>
    <property type="project" value="TreeGrafter"/>
</dbReference>
<dbReference type="OrthoDB" id="9790442at2"/>